<feature type="compositionally biased region" description="Pro residues" evidence="1">
    <location>
        <begin position="98"/>
        <end position="112"/>
    </location>
</feature>
<reference evidence="3" key="1">
    <citation type="submission" date="2023-02" db="EMBL/GenBank/DDBJ databases">
        <title>Description of Roseinatronobacter alkalisoli sp. nov., an alkaliphilic bacerium isolated from soda soil.</title>
        <authorList>
            <person name="Wei W."/>
        </authorList>
    </citation>
    <scope>NUCLEOTIDE SEQUENCE</scope>
    <source>
        <strain evidence="3">HJB301</strain>
    </source>
</reference>
<name>A0ABT5TEX2_9RHOB</name>
<feature type="region of interest" description="Disordered" evidence="1">
    <location>
        <begin position="377"/>
        <end position="399"/>
    </location>
</feature>
<organism evidence="3 4">
    <name type="scientific">Roseinatronobacter alkalisoli</name>
    <dbReference type="NCBI Taxonomy" id="3028235"/>
    <lineage>
        <taxon>Bacteria</taxon>
        <taxon>Pseudomonadati</taxon>
        <taxon>Pseudomonadota</taxon>
        <taxon>Alphaproteobacteria</taxon>
        <taxon>Rhodobacterales</taxon>
        <taxon>Paracoccaceae</taxon>
        <taxon>Roseinatronobacter</taxon>
    </lineage>
</organism>
<evidence type="ECO:0000259" key="2">
    <source>
        <dbReference type="Pfam" id="PF15604"/>
    </source>
</evidence>
<comment type="caution">
    <text evidence="3">The sequence shown here is derived from an EMBL/GenBank/DDBJ whole genome shotgun (WGS) entry which is preliminary data.</text>
</comment>
<evidence type="ECO:0000256" key="1">
    <source>
        <dbReference type="SAM" id="MobiDB-lite"/>
    </source>
</evidence>
<proteinExistence type="predicted"/>
<gene>
    <name evidence="3" type="ORF">PUT78_21690</name>
</gene>
<feature type="compositionally biased region" description="Basic and acidic residues" evidence="1">
    <location>
        <begin position="388"/>
        <end position="398"/>
    </location>
</feature>
<sequence length="417" mass="45955">MGGICEPIGHAAQVRAEGSPVIRHLDRFWMNNRNTVGEAIFVRDTATYPAPEDDDPVPGSIRLADGSGNWAQYAQSASGGGAAARLQQGAAPRQAPAAPRPSPQGPPAPRPPRQVIRPDIPQWRRPPPTSLPSPTIGARLGRLGRFGGRILGTAGALLWPSPLGDGTLPNWFHDLQSPDPFRRRTAEEAQRLFQGAPALRPHLEEWIRNETFERPRVAPAEESDSRPLAAPLSDNVRVDEDEDNARCKVQLICFMPVSPTVDRTEFRRQLKLQERALNAMTPSQMLGNRGAYLANPEGMRKLSEPLQAATREEYYNSKLPEFRRTYGPRARVELDAHMQTVAALHNPDMIAGGAYASVAYPSIPLQDRIGGLNENSSMGSQWRGGRSQRLENHAREQQRNGCPSVQVILEICVDRGR</sequence>
<evidence type="ECO:0000313" key="4">
    <source>
        <dbReference type="Proteomes" id="UP001431784"/>
    </source>
</evidence>
<dbReference type="EMBL" id="JAQZSM010000047">
    <property type="protein sequence ID" value="MDD7973677.1"/>
    <property type="molecule type" value="Genomic_DNA"/>
</dbReference>
<protein>
    <submittedName>
        <fullName evidence="3">Polymorphic toxin type 15 domain-containing protein</fullName>
    </submittedName>
</protein>
<feature type="compositionally biased region" description="Low complexity" evidence="1">
    <location>
        <begin position="72"/>
        <end position="97"/>
    </location>
</feature>
<feature type="region of interest" description="Disordered" evidence="1">
    <location>
        <begin position="72"/>
        <end position="136"/>
    </location>
</feature>
<dbReference type="InterPro" id="IPR028949">
    <property type="entry name" value="Ntox15"/>
</dbReference>
<accession>A0ABT5TEX2</accession>
<feature type="region of interest" description="Disordered" evidence="1">
    <location>
        <begin position="214"/>
        <end position="236"/>
    </location>
</feature>
<dbReference type="Proteomes" id="UP001431784">
    <property type="component" value="Unassembled WGS sequence"/>
</dbReference>
<keyword evidence="4" id="KW-1185">Reference proteome</keyword>
<dbReference type="Pfam" id="PF15604">
    <property type="entry name" value="Ntox15"/>
    <property type="match status" value="1"/>
</dbReference>
<dbReference type="RefSeq" id="WP_274354342.1">
    <property type="nucleotide sequence ID" value="NZ_JAQZSM010000047.1"/>
</dbReference>
<evidence type="ECO:0000313" key="3">
    <source>
        <dbReference type="EMBL" id="MDD7973677.1"/>
    </source>
</evidence>
<feature type="domain" description="Novel toxin 15" evidence="2">
    <location>
        <begin position="262"/>
        <end position="412"/>
    </location>
</feature>